<gene>
    <name evidence="3" type="ORF">GOM49_15240</name>
</gene>
<dbReference type="PANTHER" id="PTHR30143:SF0">
    <property type="entry name" value="2-KETO-4-PENTENOATE HYDRATASE"/>
    <property type="match status" value="1"/>
</dbReference>
<organism evidence="3 4">
    <name type="scientific">Clostridium bovifaecis</name>
    <dbReference type="NCBI Taxonomy" id="2184719"/>
    <lineage>
        <taxon>Bacteria</taxon>
        <taxon>Bacillati</taxon>
        <taxon>Bacillota</taxon>
        <taxon>Clostridia</taxon>
        <taxon>Eubacteriales</taxon>
        <taxon>Clostridiaceae</taxon>
        <taxon>Clostridium</taxon>
    </lineage>
</organism>
<dbReference type="SUPFAM" id="SSF56529">
    <property type="entry name" value="FAH"/>
    <property type="match status" value="1"/>
</dbReference>
<dbReference type="InterPro" id="IPR036663">
    <property type="entry name" value="Fumarylacetoacetase_C_sf"/>
</dbReference>
<dbReference type="InterPro" id="IPR011234">
    <property type="entry name" value="Fumarylacetoacetase-like_C"/>
</dbReference>
<dbReference type="EMBL" id="CP046522">
    <property type="protein sequence ID" value="QGU96268.1"/>
    <property type="molecule type" value="Genomic_DNA"/>
</dbReference>
<keyword evidence="1" id="KW-0456">Lyase</keyword>
<accession>A0A6I6F7I3</accession>
<sequence length="257" mass="27827">MDCKKVAKELYKAEKEIYQINTISAENADMTVEDAYAIQLENVLRRKEAGEKIIGMKVGLTSKGMQKLLGVNEPDYGHLTDKMLLLEGEICKRDELLQPKVEGELAFCLNKRLMGPGVTIADVYNATEYVVPAIEIVDSRIKDWKIKLVDTIADNGSSAKLVLGSKMTPIENVDMRLVGMNLEKNGELVSTGTGAEVLGNPAAAVAWLANKLSEFGIALEEGNIVLAGAVTAAEVAEKGDIFTVSFQGMGSVTVKFK</sequence>
<dbReference type="Gene3D" id="3.90.850.10">
    <property type="entry name" value="Fumarylacetoacetase-like, C-terminal domain"/>
    <property type="match status" value="1"/>
</dbReference>
<feature type="domain" description="Fumarylacetoacetase-like C-terminal" evidence="2">
    <location>
        <begin position="98"/>
        <end position="255"/>
    </location>
</feature>
<evidence type="ECO:0000259" key="2">
    <source>
        <dbReference type="Pfam" id="PF01557"/>
    </source>
</evidence>
<dbReference type="Pfam" id="PF01557">
    <property type="entry name" value="FAA_hydrolase"/>
    <property type="match status" value="1"/>
</dbReference>
<evidence type="ECO:0000313" key="3">
    <source>
        <dbReference type="EMBL" id="QGU96268.1"/>
    </source>
</evidence>
<evidence type="ECO:0000256" key="1">
    <source>
        <dbReference type="ARBA" id="ARBA00023239"/>
    </source>
</evidence>
<dbReference type="InterPro" id="IPR050772">
    <property type="entry name" value="Hydratase-Decarb/MhpD_sf"/>
</dbReference>
<dbReference type="AlphaFoldDB" id="A0A6I6F7I3"/>
<dbReference type="PANTHER" id="PTHR30143">
    <property type="entry name" value="ACID HYDRATASE"/>
    <property type="match status" value="1"/>
</dbReference>
<protein>
    <submittedName>
        <fullName evidence="3">2-keto-4-pentenoate hydratase</fullName>
    </submittedName>
</protein>
<keyword evidence="4" id="KW-1185">Reference proteome</keyword>
<dbReference type="GO" id="GO:0005737">
    <property type="term" value="C:cytoplasm"/>
    <property type="evidence" value="ECO:0007669"/>
    <property type="project" value="TreeGrafter"/>
</dbReference>
<name>A0A6I6F7I3_9CLOT</name>
<dbReference type="Proteomes" id="UP000422764">
    <property type="component" value="Chromosome"/>
</dbReference>
<reference evidence="3 4" key="1">
    <citation type="submission" date="2019-12" db="EMBL/GenBank/DDBJ databases">
        <title>Genome sequenceing of Clostridium bovifaecis.</title>
        <authorList>
            <person name="Yao Y."/>
        </authorList>
    </citation>
    <scope>NUCLEOTIDE SEQUENCE [LARGE SCALE GENOMIC DNA]</scope>
    <source>
        <strain evidence="3 4">BXX</strain>
    </source>
</reference>
<dbReference type="GO" id="GO:0008684">
    <property type="term" value="F:2-oxopent-4-enoate hydratase activity"/>
    <property type="evidence" value="ECO:0007669"/>
    <property type="project" value="TreeGrafter"/>
</dbReference>
<proteinExistence type="predicted"/>
<evidence type="ECO:0000313" key="4">
    <source>
        <dbReference type="Proteomes" id="UP000422764"/>
    </source>
</evidence>